<dbReference type="PROSITE" id="PS50118">
    <property type="entry name" value="HMG_BOX_2"/>
    <property type="match status" value="1"/>
</dbReference>
<dbReference type="InterPro" id="IPR036910">
    <property type="entry name" value="HMG_box_dom_sf"/>
</dbReference>
<keyword evidence="7" id="KW-1185">Reference proteome</keyword>
<dbReference type="CDD" id="cd01389">
    <property type="entry name" value="HMG-box_ROX1-like"/>
    <property type="match status" value="1"/>
</dbReference>
<evidence type="ECO:0000256" key="4">
    <source>
        <dbReference type="SAM" id="MobiDB-lite"/>
    </source>
</evidence>
<organism evidence="6 7">
    <name type="scientific">Basidiobolus ranarum</name>
    <dbReference type="NCBI Taxonomy" id="34480"/>
    <lineage>
        <taxon>Eukaryota</taxon>
        <taxon>Fungi</taxon>
        <taxon>Fungi incertae sedis</taxon>
        <taxon>Zoopagomycota</taxon>
        <taxon>Entomophthoromycotina</taxon>
        <taxon>Basidiobolomycetes</taxon>
        <taxon>Basidiobolales</taxon>
        <taxon>Basidiobolaceae</taxon>
        <taxon>Basidiobolus</taxon>
    </lineage>
</organism>
<evidence type="ECO:0000259" key="5">
    <source>
        <dbReference type="PROSITE" id="PS50118"/>
    </source>
</evidence>
<dbReference type="SMART" id="SM00398">
    <property type="entry name" value="HMG"/>
    <property type="match status" value="1"/>
</dbReference>
<sequence length="267" mass="30259">MSGIPPISCFFGVPEYTVNYPQNQPPVVSRTLEDSVSLDFTLEESPNFFSNFNSNDSHIHGTAGSIPEEGEFFFVPDGYVPVLMMDSLASVVEYNLPPEAIPLNHPVWVPHDYPLPSSLSKKICPLTGPISTVPRVPPKTIRKEKKTPRPTNAFILFRRENHGRIFQQNPHLSNNDVSKTLGKEWKELPENQKEIYRQKARSLQQEHQAKYPDYKFTPQQNRRKRTKPPGGGENDSINGQLPGVVSHLPDTNHNPFHIIYIPQVTNT</sequence>
<dbReference type="Pfam" id="PF00505">
    <property type="entry name" value="HMG_box"/>
    <property type="match status" value="1"/>
</dbReference>
<feature type="region of interest" description="Disordered" evidence="4">
    <location>
        <begin position="199"/>
        <end position="239"/>
    </location>
</feature>
<dbReference type="PANTHER" id="PTHR10270">
    <property type="entry name" value="SOX TRANSCRIPTION FACTOR"/>
    <property type="match status" value="1"/>
</dbReference>
<proteinExistence type="predicted"/>
<evidence type="ECO:0000256" key="1">
    <source>
        <dbReference type="ARBA" id="ARBA00023125"/>
    </source>
</evidence>
<gene>
    <name evidence="6" type="ORF">K7432_001173</name>
</gene>
<feature type="DNA-binding region" description="HMG box" evidence="3">
    <location>
        <begin position="147"/>
        <end position="215"/>
    </location>
</feature>
<dbReference type="InterPro" id="IPR009071">
    <property type="entry name" value="HMG_box_dom"/>
</dbReference>
<comment type="caution">
    <text evidence="6">The sequence shown here is derived from an EMBL/GenBank/DDBJ whole genome shotgun (WGS) entry which is preliminary data.</text>
</comment>
<dbReference type="PANTHER" id="PTHR10270:SF161">
    <property type="entry name" value="SEX-DETERMINING REGION Y PROTEIN"/>
    <property type="match status" value="1"/>
</dbReference>
<dbReference type="InterPro" id="IPR050140">
    <property type="entry name" value="SRY-related_HMG-box_TF-like"/>
</dbReference>
<evidence type="ECO:0000313" key="6">
    <source>
        <dbReference type="EMBL" id="KAK9728228.1"/>
    </source>
</evidence>
<protein>
    <recommendedName>
        <fullName evidence="5">HMG box domain-containing protein</fullName>
    </recommendedName>
</protein>
<evidence type="ECO:0000256" key="2">
    <source>
        <dbReference type="ARBA" id="ARBA00023163"/>
    </source>
</evidence>
<evidence type="ECO:0000256" key="3">
    <source>
        <dbReference type="PROSITE-ProRule" id="PRU00267"/>
    </source>
</evidence>
<feature type="domain" description="HMG box" evidence="5">
    <location>
        <begin position="147"/>
        <end position="215"/>
    </location>
</feature>
<keyword evidence="2" id="KW-0804">Transcription</keyword>
<reference evidence="6 7" key="1">
    <citation type="submission" date="2023-04" db="EMBL/GenBank/DDBJ databases">
        <title>Genome of Basidiobolus ranarum AG-B5.</title>
        <authorList>
            <person name="Stajich J.E."/>
            <person name="Carter-House D."/>
            <person name="Gryganskyi A."/>
        </authorList>
    </citation>
    <scope>NUCLEOTIDE SEQUENCE [LARGE SCALE GENOMIC DNA]</scope>
    <source>
        <strain evidence="6 7">AG-B5</strain>
    </source>
</reference>
<dbReference type="Proteomes" id="UP001479436">
    <property type="component" value="Unassembled WGS sequence"/>
</dbReference>
<evidence type="ECO:0000313" key="7">
    <source>
        <dbReference type="Proteomes" id="UP001479436"/>
    </source>
</evidence>
<dbReference type="Gene3D" id="1.10.30.10">
    <property type="entry name" value="High mobility group box domain"/>
    <property type="match status" value="1"/>
</dbReference>
<dbReference type="EMBL" id="JASJQH010006900">
    <property type="protein sequence ID" value="KAK9728228.1"/>
    <property type="molecule type" value="Genomic_DNA"/>
</dbReference>
<keyword evidence="3" id="KW-0539">Nucleus</keyword>
<dbReference type="SUPFAM" id="SSF47095">
    <property type="entry name" value="HMG-box"/>
    <property type="match status" value="1"/>
</dbReference>
<name>A0ABR2WA34_9FUNG</name>
<keyword evidence="1 3" id="KW-0238">DNA-binding</keyword>
<accession>A0ABR2WA34</accession>